<dbReference type="InterPro" id="IPR036366">
    <property type="entry name" value="PGBDSf"/>
</dbReference>
<feature type="compositionally biased region" description="Polar residues" evidence="5">
    <location>
        <begin position="186"/>
        <end position="206"/>
    </location>
</feature>
<evidence type="ECO:0000256" key="5">
    <source>
        <dbReference type="SAM" id="MobiDB-lite"/>
    </source>
</evidence>
<evidence type="ECO:0000256" key="4">
    <source>
        <dbReference type="ARBA" id="ARBA00022807"/>
    </source>
</evidence>
<evidence type="ECO:0000256" key="2">
    <source>
        <dbReference type="ARBA" id="ARBA00022670"/>
    </source>
</evidence>
<feature type="compositionally biased region" description="Polar residues" evidence="5">
    <location>
        <begin position="222"/>
        <end position="239"/>
    </location>
</feature>
<dbReference type="Proteomes" id="UP001596620">
    <property type="component" value="Unassembled WGS sequence"/>
</dbReference>
<comment type="similarity">
    <text evidence="1">Belongs to the peptidase C40 family.</text>
</comment>
<evidence type="ECO:0000256" key="1">
    <source>
        <dbReference type="ARBA" id="ARBA00007074"/>
    </source>
</evidence>
<keyword evidence="2" id="KW-0645">Protease</keyword>
<sequence length="353" mass="39833">MLNGPMRHFVKQSVLYTCVLSQPLAFYADAYPALQHEQLAEAEQLQYADHDKATITLQQKSLKSSSSDQKIESNVVSLTERALQNFEDHHDLTITEQADQKILNTIIENEDNRYKTQLENMSGSVQPSMDQADVKTLQLALDHFDYYQGNIDGLYGPLTQKAVKTAEEELDMDLIDQEAMEELSKENQNSEPDDNANNGKKATSTQDEQEQKNQKSEKAAETVNQEPKQVKGQDNQHQQAIKAARNQIGTPYDWGGESPDGFDCSGFIQYIFQMEDKSVPRTVSEMWNFTAHVNSPSIGDLVFFETYKPGPSHMGIYIGNDQFIHAGESRGVEKSKLSNSYWNERYIGAGSVR</sequence>
<evidence type="ECO:0000256" key="3">
    <source>
        <dbReference type="ARBA" id="ARBA00022801"/>
    </source>
</evidence>
<feature type="compositionally biased region" description="Basic and acidic residues" evidence="5">
    <location>
        <begin position="209"/>
        <end position="220"/>
    </location>
</feature>
<dbReference type="PANTHER" id="PTHR47053">
    <property type="entry name" value="MUREIN DD-ENDOPEPTIDASE MEPH-RELATED"/>
    <property type="match status" value="1"/>
</dbReference>
<dbReference type="SUPFAM" id="SSF54001">
    <property type="entry name" value="Cysteine proteinases"/>
    <property type="match status" value="1"/>
</dbReference>
<dbReference type="InterPro" id="IPR051202">
    <property type="entry name" value="Peptidase_C40"/>
</dbReference>
<keyword evidence="4" id="KW-0788">Thiol protease</keyword>
<comment type="caution">
    <text evidence="7">The sequence shown here is derived from an EMBL/GenBank/DDBJ whole genome shotgun (WGS) entry which is preliminary data.</text>
</comment>
<dbReference type="Gene3D" id="1.10.101.10">
    <property type="entry name" value="PGBD-like superfamily/PGBD"/>
    <property type="match status" value="1"/>
</dbReference>
<keyword evidence="3" id="KW-0378">Hydrolase</keyword>
<dbReference type="InterPro" id="IPR036365">
    <property type="entry name" value="PGBD-like_sf"/>
</dbReference>
<reference evidence="8" key="1">
    <citation type="journal article" date="2019" name="Int. J. Syst. Evol. Microbiol.">
        <title>The Global Catalogue of Microorganisms (GCM) 10K type strain sequencing project: providing services to taxonomists for standard genome sequencing and annotation.</title>
        <authorList>
            <consortium name="The Broad Institute Genomics Platform"/>
            <consortium name="The Broad Institute Genome Sequencing Center for Infectious Disease"/>
            <person name="Wu L."/>
            <person name="Ma J."/>
        </authorList>
    </citation>
    <scope>NUCLEOTIDE SEQUENCE [LARGE SCALE GENOMIC DNA]</scope>
    <source>
        <strain evidence="8">JCM 30234</strain>
    </source>
</reference>
<dbReference type="InterPro" id="IPR000064">
    <property type="entry name" value="NLP_P60_dom"/>
</dbReference>
<evidence type="ECO:0000313" key="8">
    <source>
        <dbReference type="Proteomes" id="UP001596620"/>
    </source>
</evidence>
<dbReference type="SUPFAM" id="SSF47090">
    <property type="entry name" value="PGBD-like"/>
    <property type="match status" value="1"/>
</dbReference>
<dbReference type="EMBL" id="JBHTGR010000057">
    <property type="protein sequence ID" value="MFC7748256.1"/>
    <property type="molecule type" value="Genomic_DNA"/>
</dbReference>
<dbReference type="RefSeq" id="WP_382361480.1">
    <property type="nucleotide sequence ID" value="NZ_JBHTGR010000057.1"/>
</dbReference>
<gene>
    <name evidence="7" type="ORF">ACFQU8_13780</name>
</gene>
<dbReference type="Pfam" id="PF00877">
    <property type="entry name" value="NLPC_P60"/>
    <property type="match status" value="1"/>
</dbReference>
<proteinExistence type="inferred from homology"/>
<feature type="domain" description="NlpC/P60" evidence="6">
    <location>
        <begin position="234"/>
        <end position="353"/>
    </location>
</feature>
<name>A0ABW2UYV1_9BACI</name>
<dbReference type="Gene3D" id="3.90.1720.10">
    <property type="entry name" value="endopeptidase domain like (from Nostoc punctiforme)"/>
    <property type="match status" value="1"/>
</dbReference>
<dbReference type="PROSITE" id="PS51935">
    <property type="entry name" value="NLPC_P60"/>
    <property type="match status" value="1"/>
</dbReference>
<dbReference type="InterPro" id="IPR038765">
    <property type="entry name" value="Papain-like_cys_pep_sf"/>
</dbReference>
<dbReference type="Pfam" id="PF01471">
    <property type="entry name" value="PG_binding_1"/>
    <property type="match status" value="1"/>
</dbReference>
<protein>
    <submittedName>
        <fullName evidence="7">NlpC/P60 family protein</fullName>
    </submittedName>
</protein>
<feature type="region of interest" description="Disordered" evidence="5">
    <location>
        <begin position="181"/>
        <end position="241"/>
    </location>
</feature>
<dbReference type="PANTHER" id="PTHR47053:SF1">
    <property type="entry name" value="MUREIN DD-ENDOPEPTIDASE MEPH-RELATED"/>
    <property type="match status" value="1"/>
</dbReference>
<keyword evidence="8" id="KW-1185">Reference proteome</keyword>
<dbReference type="InterPro" id="IPR002477">
    <property type="entry name" value="Peptidoglycan-bd-like"/>
</dbReference>
<evidence type="ECO:0000313" key="7">
    <source>
        <dbReference type="EMBL" id="MFC7748256.1"/>
    </source>
</evidence>
<accession>A0ABW2UYV1</accession>
<organism evidence="7 8">
    <name type="scientific">Lentibacillus kimchii</name>
    <dbReference type="NCBI Taxonomy" id="1542911"/>
    <lineage>
        <taxon>Bacteria</taxon>
        <taxon>Bacillati</taxon>
        <taxon>Bacillota</taxon>
        <taxon>Bacilli</taxon>
        <taxon>Bacillales</taxon>
        <taxon>Bacillaceae</taxon>
        <taxon>Lentibacillus</taxon>
    </lineage>
</organism>
<evidence type="ECO:0000259" key="6">
    <source>
        <dbReference type="PROSITE" id="PS51935"/>
    </source>
</evidence>